<organism evidence="2 3">
    <name type="scientific">Paenibacillus aceris</name>
    <dbReference type="NCBI Taxonomy" id="869555"/>
    <lineage>
        <taxon>Bacteria</taxon>
        <taxon>Bacillati</taxon>
        <taxon>Bacillota</taxon>
        <taxon>Bacilli</taxon>
        <taxon>Bacillales</taxon>
        <taxon>Paenibacillaceae</taxon>
        <taxon>Paenibacillus</taxon>
    </lineage>
</organism>
<dbReference type="SUPFAM" id="SSF55383">
    <property type="entry name" value="Copper amine oxidase, domain N"/>
    <property type="match status" value="1"/>
</dbReference>
<evidence type="ECO:0000256" key="1">
    <source>
        <dbReference type="SAM" id="SignalP"/>
    </source>
</evidence>
<keyword evidence="1" id="KW-0732">Signal</keyword>
<feature type="signal peptide" evidence="1">
    <location>
        <begin position="1"/>
        <end position="22"/>
    </location>
</feature>
<dbReference type="Proteomes" id="UP001519344">
    <property type="component" value="Unassembled WGS sequence"/>
</dbReference>
<reference evidence="2 3" key="1">
    <citation type="submission" date="2021-03" db="EMBL/GenBank/DDBJ databases">
        <title>Genomic Encyclopedia of Type Strains, Phase IV (KMG-IV): sequencing the most valuable type-strain genomes for metagenomic binning, comparative biology and taxonomic classification.</title>
        <authorList>
            <person name="Goeker M."/>
        </authorList>
    </citation>
    <scope>NUCLEOTIDE SEQUENCE [LARGE SCALE GENOMIC DNA]</scope>
    <source>
        <strain evidence="2 3">DSM 24950</strain>
    </source>
</reference>
<proteinExistence type="predicted"/>
<keyword evidence="3" id="KW-1185">Reference proteome</keyword>
<feature type="chain" id="PRO_5045443349" evidence="1">
    <location>
        <begin position="23"/>
        <end position="210"/>
    </location>
</feature>
<dbReference type="RefSeq" id="WP_209856348.1">
    <property type="nucleotide sequence ID" value="NZ_JAGGKV010000044.1"/>
</dbReference>
<protein>
    <submittedName>
        <fullName evidence="2">Uncharacterized protein YuzE</fullName>
    </submittedName>
</protein>
<evidence type="ECO:0000313" key="3">
    <source>
        <dbReference type="Proteomes" id="UP001519344"/>
    </source>
</evidence>
<name>A0ABS4ICN8_9BACL</name>
<comment type="caution">
    <text evidence="2">The sequence shown here is derived from an EMBL/GenBank/DDBJ whole genome shotgun (WGS) entry which is preliminary data.</text>
</comment>
<dbReference type="InterPro" id="IPR036582">
    <property type="entry name" value="Mao_N_sf"/>
</dbReference>
<sequence length="210" mass="23636">MKKFILGLICGITLTATTAVYASESIQAYLFPAKIEINGQSKELPSEYKVLNYNGHAYVPIRLIGESLGLGVRYTNSLESGKVISIMNEPTGVDETTKKTWQIQYQLKIGQDQAFVKGLLGEPTVISTDQNQELVWRYDISAKSNYIFMNLGQGYNIDFNALEKGDLGAQLFISWSDEGRIMLIDLGYKQKSWIYQYYLSPDNSGINLME</sequence>
<gene>
    <name evidence="2" type="ORF">J2Z65_007106</name>
</gene>
<dbReference type="EMBL" id="JAGGKV010000044">
    <property type="protein sequence ID" value="MBP1967824.1"/>
    <property type="molecule type" value="Genomic_DNA"/>
</dbReference>
<accession>A0ABS4ICN8</accession>
<evidence type="ECO:0000313" key="2">
    <source>
        <dbReference type="EMBL" id="MBP1967824.1"/>
    </source>
</evidence>